<dbReference type="Pfam" id="PF13464">
    <property type="entry name" value="RodZ_C"/>
    <property type="match status" value="1"/>
</dbReference>
<dbReference type="Proteomes" id="UP000316343">
    <property type="component" value="Unassembled WGS sequence"/>
</dbReference>
<feature type="region of interest" description="Disordered" evidence="1">
    <location>
        <begin position="1"/>
        <end position="35"/>
    </location>
</feature>
<gene>
    <name evidence="4" type="ORF">FGU71_02495</name>
</gene>
<reference evidence="4 5" key="1">
    <citation type="submission" date="2019-06" db="EMBL/GenBank/DDBJ databases">
        <title>Erythrobacter insulae sp. nov., isolated from a tidal flat.</title>
        <authorList>
            <person name="Yoon J.-H."/>
        </authorList>
    </citation>
    <scope>NUCLEOTIDE SEQUENCE [LARGE SCALE GENOMIC DNA]</scope>
    <source>
        <strain evidence="4 5">JBTF-M21</strain>
    </source>
</reference>
<proteinExistence type="predicted"/>
<dbReference type="SUPFAM" id="SSF47413">
    <property type="entry name" value="lambda repressor-like DNA-binding domains"/>
    <property type="match status" value="1"/>
</dbReference>
<dbReference type="PANTHER" id="PTHR34475:SF1">
    <property type="entry name" value="CYTOSKELETON PROTEIN RODZ"/>
    <property type="match status" value="1"/>
</dbReference>
<protein>
    <submittedName>
        <fullName evidence="4">DUF4115 domain-containing protein</fullName>
    </submittedName>
</protein>
<dbReference type="InterPro" id="IPR050400">
    <property type="entry name" value="Bact_Cytoskel_RodZ"/>
</dbReference>
<sequence length="283" mass="29794">MSSEQESSSEELGQETVAETQSVGERLRAAREEKGLDLPHIAAETRIPERHLETIERGAFNDLPSRTYAIGFARSYARIVGLNEAEIAAAVRQELSEGVSRKSALAGGMEPGDPAKLPSAGLAWFGAFAALILAIGIYAFYSTYFGAGDGLDSLVAQADEETAQVAENGASEADGAPSEVPVDAASEVVFTALEDGIWVRFYEEDGERLFEKQMENGEQFVLPATAVEPRINTGRPDALAITIGGQPVAKLAEEPITLGDTAISAAALLARADIPDPAASAAN</sequence>
<keyword evidence="5" id="KW-1185">Reference proteome</keyword>
<evidence type="ECO:0000313" key="5">
    <source>
        <dbReference type="Proteomes" id="UP000316343"/>
    </source>
</evidence>
<feature type="transmembrane region" description="Helical" evidence="2">
    <location>
        <begin position="122"/>
        <end position="141"/>
    </location>
</feature>
<evidence type="ECO:0000256" key="2">
    <source>
        <dbReference type="SAM" id="Phobius"/>
    </source>
</evidence>
<keyword evidence="2" id="KW-0812">Transmembrane</keyword>
<keyword evidence="2" id="KW-1133">Transmembrane helix</keyword>
<dbReference type="EMBL" id="VHJK01000001">
    <property type="protein sequence ID" value="TRD10845.1"/>
    <property type="molecule type" value="Genomic_DNA"/>
</dbReference>
<dbReference type="Pfam" id="PF13413">
    <property type="entry name" value="HTH_25"/>
    <property type="match status" value="1"/>
</dbReference>
<dbReference type="GO" id="GO:0003677">
    <property type="term" value="F:DNA binding"/>
    <property type="evidence" value="ECO:0007669"/>
    <property type="project" value="InterPro"/>
</dbReference>
<feature type="compositionally biased region" description="Basic and acidic residues" evidence="1">
    <location>
        <begin position="25"/>
        <end position="35"/>
    </location>
</feature>
<comment type="caution">
    <text evidence="4">The sequence shown here is derived from an EMBL/GenBank/DDBJ whole genome shotgun (WGS) entry which is preliminary data.</text>
</comment>
<feature type="domain" description="Cytoskeleton protein RodZ-like C-terminal" evidence="3">
    <location>
        <begin position="195"/>
        <end position="251"/>
    </location>
</feature>
<dbReference type="PANTHER" id="PTHR34475">
    <property type="match status" value="1"/>
</dbReference>
<dbReference type="CDD" id="cd00093">
    <property type="entry name" value="HTH_XRE"/>
    <property type="match status" value="1"/>
</dbReference>
<dbReference type="OrthoDB" id="9790252at2"/>
<dbReference type="InterPro" id="IPR001387">
    <property type="entry name" value="Cro/C1-type_HTH"/>
</dbReference>
<dbReference type="RefSeq" id="WP_142787107.1">
    <property type="nucleotide sequence ID" value="NZ_VHJK01000001.1"/>
</dbReference>
<dbReference type="AlphaFoldDB" id="A0A547P9M1"/>
<name>A0A547P9M1_9SPHN</name>
<accession>A0A547P9M1</accession>
<evidence type="ECO:0000256" key="1">
    <source>
        <dbReference type="SAM" id="MobiDB-lite"/>
    </source>
</evidence>
<evidence type="ECO:0000313" key="4">
    <source>
        <dbReference type="EMBL" id="TRD10845.1"/>
    </source>
</evidence>
<organism evidence="4 5">
    <name type="scientific">Erythrobacter insulae</name>
    <dbReference type="NCBI Taxonomy" id="2584124"/>
    <lineage>
        <taxon>Bacteria</taxon>
        <taxon>Pseudomonadati</taxon>
        <taxon>Pseudomonadota</taxon>
        <taxon>Alphaproteobacteria</taxon>
        <taxon>Sphingomonadales</taxon>
        <taxon>Erythrobacteraceae</taxon>
        <taxon>Erythrobacter/Porphyrobacter group</taxon>
        <taxon>Erythrobacter</taxon>
    </lineage>
</organism>
<evidence type="ECO:0000259" key="3">
    <source>
        <dbReference type="Pfam" id="PF13464"/>
    </source>
</evidence>
<dbReference type="InterPro" id="IPR025194">
    <property type="entry name" value="RodZ-like_C"/>
</dbReference>
<dbReference type="Gene3D" id="1.10.260.40">
    <property type="entry name" value="lambda repressor-like DNA-binding domains"/>
    <property type="match status" value="1"/>
</dbReference>
<dbReference type="InterPro" id="IPR010982">
    <property type="entry name" value="Lambda_DNA-bd_dom_sf"/>
</dbReference>
<keyword evidence="2" id="KW-0472">Membrane</keyword>